<dbReference type="Pfam" id="PF13374">
    <property type="entry name" value="TPR_10"/>
    <property type="match status" value="1"/>
</dbReference>
<feature type="repeat" description="TPR" evidence="3">
    <location>
        <begin position="314"/>
        <end position="347"/>
    </location>
</feature>
<feature type="repeat" description="TPR" evidence="3">
    <location>
        <begin position="434"/>
        <end position="467"/>
    </location>
</feature>
<dbReference type="InterPro" id="IPR019734">
    <property type="entry name" value="TPR_rpt"/>
</dbReference>
<dbReference type="PANTHER" id="PTHR45641:SF19">
    <property type="entry name" value="NEPHROCYSTIN-3"/>
    <property type="match status" value="1"/>
</dbReference>
<dbReference type="RefSeq" id="WP_251959619.1">
    <property type="nucleotide sequence ID" value="NZ_AP025732.1"/>
</dbReference>
<reference evidence="5" key="1">
    <citation type="submission" date="2022-04" db="EMBL/GenBank/DDBJ databases">
        <title>Complete genome sequence of a cyanobacterium, Nostoc sp. SO-36, isolated in Antarctica.</title>
        <authorList>
            <person name="Kanesaki Y."/>
            <person name="Effendi D."/>
            <person name="Sakamoto T."/>
            <person name="Ohtani S."/>
            <person name="Awai K."/>
        </authorList>
    </citation>
    <scope>NUCLEOTIDE SEQUENCE</scope>
    <source>
        <strain evidence="5">SO-36</strain>
    </source>
</reference>
<evidence type="ECO:0000256" key="3">
    <source>
        <dbReference type="PROSITE-ProRule" id="PRU00339"/>
    </source>
</evidence>
<keyword evidence="2 3" id="KW-0802">TPR repeat</keyword>
<dbReference type="PROSITE" id="PS50293">
    <property type="entry name" value="TPR_REGION"/>
    <property type="match status" value="3"/>
</dbReference>
<feature type="repeat" description="TPR" evidence="3">
    <location>
        <begin position="394"/>
        <end position="427"/>
    </location>
</feature>
<feature type="repeat" description="TPR" evidence="3">
    <location>
        <begin position="474"/>
        <end position="507"/>
    </location>
</feature>
<feature type="repeat" description="TPR" evidence="3">
    <location>
        <begin position="354"/>
        <end position="387"/>
    </location>
</feature>
<dbReference type="Proteomes" id="UP001055453">
    <property type="component" value="Chromosome"/>
</dbReference>
<dbReference type="PROSITE" id="PS50005">
    <property type="entry name" value="TPR"/>
    <property type="match status" value="6"/>
</dbReference>
<evidence type="ECO:0000256" key="1">
    <source>
        <dbReference type="ARBA" id="ARBA00022737"/>
    </source>
</evidence>
<evidence type="ECO:0000256" key="4">
    <source>
        <dbReference type="SAM" id="Coils"/>
    </source>
</evidence>
<organism evidence="5 6">
    <name type="scientific">Nostoc cf. commune SO-36</name>
    <dbReference type="NCBI Taxonomy" id="449208"/>
    <lineage>
        <taxon>Bacteria</taxon>
        <taxon>Bacillati</taxon>
        <taxon>Cyanobacteriota</taxon>
        <taxon>Cyanophyceae</taxon>
        <taxon>Nostocales</taxon>
        <taxon>Nostocaceae</taxon>
        <taxon>Nostoc</taxon>
    </lineage>
</organism>
<gene>
    <name evidence="5" type="ORF">ANSO36C_22700</name>
</gene>
<evidence type="ECO:0000313" key="6">
    <source>
        <dbReference type="Proteomes" id="UP001055453"/>
    </source>
</evidence>
<proteinExistence type="predicted"/>
<name>A0ABM7Z0H1_NOSCO</name>
<dbReference type="SUPFAM" id="SSF48452">
    <property type="entry name" value="TPR-like"/>
    <property type="match status" value="2"/>
</dbReference>
<dbReference type="Gene3D" id="1.25.40.10">
    <property type="entry name" value="Tetratricopeptide repeat domain"/>
    <property type="match status" value="2"/>
</dbReference>
<dbReference type="Pfam" id="PF13424">
    <property type="entry name" value="TPR_12"/>
    <property type="match status" value="3"/>
</dbReference>
<evidence type="ECO:0008006" key="7">
    <source>
        <dbReference type="Google" id="ProtNLM"/>
    </source>
</evidence>
<keyword evidence="1" id="KW-0677">Repeat</keyword>
<dbReference type="EMBL" id="AP025732">
    <property type="protein sequence ID" value="BDI16468.1"/>
    <property type="molecule type" value="Genomic_DNA"/>
</dbReference>
<protein>
    <recommendedName>
        <fullName evidence="7">Tetratricopeptide repeat protein</fullName>
    </recommendedName>
</protein>
<evidence type="ECO:0000256" key="2">
    <source>
        <dbReference type="ARBA" id="ARBA00022803"/>
    </source>
</evidence>
<dbReference type="PANTHER" id="PTHR45641">
    <property type="entry name" value="TETRATRICOPEPTIDE REPEAT PROTEIN (AFU_ORTHOLOGUE AFUA_6G03870)"/>
    <property type="match status" value="1"/>
</dbReference>
<keyword evidence="4" id="KW-0175">Coiled coil</keyword>
<evidence type="ECO:0000313" key="5">
    <source>
        <dbReference type="EMBL" id="BDI16468.1"/>
    </source>
</evidence>
<dbReference type="SMART" id="SM00028">
    <property type="entry name" value="TPR"/>
    <property type="match status" value="8"/>
</dbReference>
<sequence length="565" mass="66130">MSSSNKLSNQHNNSKFQIEIGKFITYNQDEFAELVTFIDFAEKFTLGFIEINFPPDIDLLIAGLRQEPQCQEIQFVVLDFPEKNLRFLRDELVQQLANITKETNKKLVLLIRNLEKSIGVFGDYPPVLQDLNFVRDSYRQTVPHPLLFILPDYAISRLAKFAPDFWAWKSGLFRFKTTELTRDKAIANTLNADTDIERLPTPKQQERIDLLHSLLMEYNPTGEIPSLEHLRNCCNILNELGKAYLSQRKPIQAREYLEKACEIIKNFPDYSLQIEVINQLGKSYQQQRQFESANSYHQQALDIAKKQKNHRAVADSLHYLGNVSLSMPQFHQARDYYQQALEIKIEFGDRYSCASTYHNLGVVAQELRQFHQARDYYQQALEITIEFGDRYSCATTYHQLGYVAQELREYHQARDYYQQALEINIEFGDRYSCASTYHQLGMVAQELREYHQARDYYQQALEIFIEFGDRYSCATTYHNLGIVAEELREYHQARDYYQQALEIKIEFGNRYSCAKTYATLGLLAKAEENYAEARANLQTALEIYVEYQDEYMATVVREILESLPE</sequence>
<keyword evidence="6" id="KW-1185">Reference proteome</keyword>
<feature type="coiled-coil region" evidence="4">
    <location>
        <begin position="523"/>
        <end position="550"/>
    </location>
</feature>
<feature type="repeat" description="TPR" evidence="3">
    <location>
        <begin position="274"/>
        <end position="307"/>
    </location>
</feature>
<dbReference type="InterPro" id="IPR011990">
    <property type="entry name" value="TPR-like_helical_dom_sf"/>
</dbReference>
<accession>A0ABM7Z0H1</accession>